<keyword evidence="2" id="KW-0560">Oxidoreductase</keyword>
<dbReference type="GO" id="GO:0016491">
    <property type="term" value="F:oxidoreductase activity"/>
    <property type="evidence" value="ECO:0007669"/>
    <property type="project" value="UniProtKB-KW"/>
</dbReference>
<keyword evidence="4" id="KW-1185">Reference proteome</keyword>
<comment type="caution">
    <text evidence="3">The sequence shown here is derived from an EMBL/GenBank/DDBJ whole genome shotgun (WGS) entry which is preliminary data.</text>
</comment>
<dbReference type="SUPFAM" id="SSF51735">
    <property type="entry name" value="NAD(P)-binding Rossmann-fold domains"/>
    <property type="match status" value="1"/>
</dbReference>
<evidence type="ECO:0000256" key="1">
    <source>
        <dbReference type="ARBA" id="ARBA00006484"/>
    </source>
</evidence>
<dbReference type="PANTHER" id="PTHR43669">
    <property type="entry name" value="5-KETO-D-GLUCONATE 5-REDUCTASE"/>
    <property type="match status" value="1"/>
</dbReference>
<dbReference type="Gene3D" id="3.40.50.720">
    <property type="entry name" value="NAD(P)-binding Rossmann-like Domain"/>
    <property type="match status" value="1"/>
</dbReference>
<dbReference type="EMBL" id="LVYD01000066">
    <property type="protein sequence ID" value="OQP60113.1"/>
    <property type="molecule type" value="Genomic_DNA"/>
</dbReference>
<dbReference type="RefSeq" id="WP_081153643.1">
    <property type="nucleotide sequence ID" value="NZ_LVYD01000066.1"/>
</dbReference>
<gene>
    <name evidence="3" type="ORF">A3860_34865</name>
</gene>
<reference evidence="3 4" key="1">
    <citation type="submission" date="2016-03" db="EMBL/GenBank/DDBJ databases">
        <title>Niastella vici sp. nov., isolated from farmland soil.</title>
        <authorList>
            <person name="Chen L."/>
            <person name="Wang D."/>
            <person name="Yang S."/>
            <person name="Wang G."/>
        </authorList>
    </citation>
    <scope>NUCLEOTIDE SEQUENCE [LARGE SCALE GENOMIC DNA]</scope>
    <source>
        <strain evidence="3 4">DJ57</strain>
    </source>
</reference>
<dbReference type="InterPro" id="IPR036291">
    <property type="entry name" value="NAD(P)-bd_dom_sf"/>
</dbReference>
<proteinExistence type="inferred from homology"/>
<organism evidence="3 4">
    <name type="scientific">Niastella vici</name>
    <dbReference type="NCBI Taxonomy" id="1703345"/>
    <lineage>
        <taxon>Bacteria</taxon>
        <taxon>Pseudomonadati</taxon>
        <taxon>Bacteroidota</taxon>
        <taxon>Chitinophagia</taxon>
        <taxon>Chitinophagales</taxon>
        <taxon>Chitinophagaceae</taxon>
        <taxon>Niastella</taxon>
    </lineage>
</organism>
<protein>
    <recommendedName>
        <fullName evidence="5">Short-chain dehydrogenase</fullName>
    </recommendedName>
</protein>
<evidence type="ECO:0000256" key="2">
    <source>
        <dbReference type="ARBA" id="ARBA00023002"/>
    </source>
</evidence>
<dbReference type="OrthoDB" id="655838at2"/>
<name>A0A1V9FP44_9BACT</name>
<sequence length="250" mass="28063">MVRNKKKGQNNVAIIGIGETSMSYGIVARLLQQDATVIVPVQSSRQLNILERYLKSSHKGRLVTVLTDLPDHDKAGALADMVLEEYGPIDIVVSPFNYLTVNAGFSNISIIQWQRAVEENLAVYFIFCRVAIDTMKKSGHGLFVAIVNTEGLGSNSDNQMTEMLVAGQMKMARSFFEEVKNTGVKFYHLFINNLNVDPKDQEPGSKAITPEMIAQYILRIHNEEEEPVTSPFLFLMGKPDPYLDQFFKNN</sequence>
<evidence type="ECO:0000313" key="4">
    <source>
        <dbReference type="Proteomes" id="UP000192796"/>
    </source>
</evidence>
<dbReference type="Pfam" id="PF13561">
    <property type="entry name" value="adh_short_C2"/>
    <property type="match status" value="1"/>
</dbReference>
<dbReference type="Proteomes" id="UP000192796">
    <property type="component" value="Unassembled WGS sequence"/>
</dbReference>
<dbReference type="AlphaFoldDB" id="A0A1V9FP44"/>
<evidence type="ECO:0008006" key="5">
    <source>
        <dbReference type="Google" id="ProtNLM"/>
    </source>
</evidence>
<dbReference type="CDD" id="cd05233">
    <property type="entry name" value="SDR_c"/>
    <property type="match status" value="1"/>
</dbReference>
<dbReference type="PANTHER" id="PTHR43669:SF3">
    <property type="entry name" value="ALCOHOL DEHYDROGENASE, PUTATIVE (AFU_ORTHOLOGUE AFUA_3G03445)-RELATED"/>
    <property type="match status" value="1"/>
</dbReference>
<dbReference type="InterPro" id="IPR002347">
    <property type="entry name" value="SDR_fam"/>
</dbReference>
<accession>A0A1V9FP44</accession>
<dbReference type="STRING" id="1703345.A3860_34865"/>
<evidence type="ECO:0000313" key="3">
    <source>
        <dbReference type="EMBL" id="OQP60113.1"/>
    </source>
</evidence>
<comment type="similarity">
    <text evidence="1">Belongs to the short-chain dehydrogenases/reductases (SDR) family.</text>
</comment>